<keyword evidence="6" id="KW-1185">Reference proteome</keyword>
<name>A0A2A6C6R1_PRIPA</name>
<proteinExistence type="predicted"/>
<dbReference type="GO" id="GO:0034220">
    <property type="term" value="P:monoatomic ion transmembrane transport"/>
    <property type="evidence" value="ECO:0000318"/>
    <property type="project" value="GO_Central"/>
</dbReference>
<accession>A0A8R1UKW6</accession>
<evidence type="ECO:0000256" key="4">
    <source>
        <dbReference type="ARBA" id="ARBA00023136"/>
    </source>
</evidence>
<evidence type="ECO:0000313" key="5">
    <source>
        <dbReference type="EnsemblMetazoa" id="PPA34812.1"/>
    </source>
</evidence>
<dbReference type="GO" id="GO:1904315">
    <property type="term" value="F:transmitter-gated monoatomic ion channel activity involved in regulation of postsynaptic membrane potential"/>
    <property type="evidence" value="ECO:0000318"/>
    <property type="project" value="GO_Central"/>
</dbReference>
<evidence type="ECO:0000256" key="2">
    <source>
        <dbReference type="ARBA" id="ARBA00022692"/>
    </source>
</evidence>
<dbReference type="Gene3D" id="1.20.58.390">
    <property type="entry name" value="Neurotransmitter-gated ion-channel transmembrane domain"/>
    <property type="match status" value="1"/>
</dbReference>
<organism evidence="5 6">
    <name type="scientific">Pristionchus pacificus</name>
    <name type="common">Parasitic nematode worm</name>
    <dbReference type="NCBI Taxonomy" id="54126"/>
    <lineage>
        <taxon>Eukaryota</taxon>
        <taxon>Metazoa</taxon>
        <taxon>Ecdysozoa</taxon>
        <taxon>Nematoda</taxon>
        <taxon>Chromadorea</taxon>
        <taxon>Rhabditida</taxon>
        <taxon>Rhabditina</taxon>
        <taxon>Diplogasteromorpha</taxon>
        <taxon>Diplogasteroidea</taxon>
        <taxon>Neodiplogasteridae</taxon>
        <taxon>Pristionchus</taxon>
    </lineage>
</organism>
<dbReference type="InterPro" id="IPR036734">
    <property type="entry name" value="Neur_chan_lig-bd_sf"/>
</dbReference>
<reference evidence="5" key="2">
    <citation type="submission" date="2022-06" db="UniProtKB">
        <authorList>
            <consortium name="EnsemblMetazoa"/>
        </authorList>
    </citation>
    <scope>IDENTIFICATION</scope>
    <source>
        <strain evidence="5">PS312</strain>
    </source>
</reference>
<dbReference type="SUPFAM" id="SSF90112">
    <property type="entry name" value="Neurotransmitter-gated ion-channel transmembrane pore"/>
    <property type="match status" value="1"/>
</dbReference>
<dbReference type="GO" id="GO:0007268">
    <property type="term" value="P:chemical synaptic transmission"/>
    <property type="evidence" value="ECO:0000318"/>
    <property type="project" value="GO_Central"/>
</dbReference>
<dbReference type="AlphaFoldDB" id="A0A2A6C6R1"/>
<dbReference type="SUPFAM" id="SSF63712">
    <property type="entry name" value="Nicotinic receptor ligand binding domain-like"/>
    <property type="match status" value="1"/>
</dbReference>
<dbReference type="Proteomes" id="UP000005239">
    <property type="component" value="Unassembled WGS sequence"/>
</dbReference>
<gene>
    <name evidence="5" type="primary">WBGene00273181</name>
</gene>
<dbReference type="Gene3D" id="2.70.170.10">
    <property type="entry name" value="Neurotransmitter-gated ion-channel ligand-binding domain"/>
    <property type="match status" value="1"/>
</dbReference>
<evidence type="ECO:0000256" key="3">
    <source>
        <dbReference type="ARBA" id="ARBA00022989"/>
    </source>
</evidence>
<dbReference type="GO" id="GO:0004888">
    <property type="term" value="F:transmembrane signaling receptor activity"/>
    <property type="evidence" value="ECO:0007669"/>
    <property type="project" value="InterPro"/>
</dbReference>
<dbReference type="PANTHER" id="PTHR18945">
    <property type="entry name" value="NEUROTRANSMITTER GATED ION CHANNEL"/>
    <property type="match status" value="1"/>
</dbReference>
<dbReference type="EnsemblMetazoa" id="PPA34812.1">
    <property type="protein sequence ID" value="PPA34812.1"/>
    <property type="gene ID" value="WBGene00273181"/>
</dbReference>
<dbReference type="GO" id="GO:0005231">
    <property type="term" value="F:excitatory extracellular ligand-gated monoatomic ion channel activity"/>
    <property type="evidence" value="ECO:0000318"/>
    <property type="project" value="GO_Central"/>
</dbReference>
<protein>
    <submittedName>
        <fullName evidence="5">Transmembrane ion channel</fullName>
    </submittedName>
</protein>
<dbReference type="InterPro" id="IPR036719">
    <property type="entry name" value="Neuro-gated_channel_TM_sf"/>
</dbReference>
<evidence type="ECO:0000256" key="1">
    <source>
        <dbReference type="ARBA" id="ARBA00004141"/>
    </source>
</evidence>
<dbReference type="GO" id="GO:0042391">
    <property type="term" value="P:regulation of membrane potential"/>
    <property type="evidence" value="ECO:0000318"/>
    <property type="project" value="GO_Central"/>
</dbReference>
<keyword evidence="3" id="KW-1133">Transmembrane helix</keyword>
<dbReference type="InterPro" id="IPR006202">
    <property type="entry name" value="Neur_chan_lig-bd"/>
</dbReference>
<dbReference type="GO" id="GO:0005886">
    <property type="term" value="C:plasma membrane"/>
    <property type="evidence" value="ECO:0000318"/>
    <property type="project" value="GO_Central"/>
</dbReference>
<reference evidence="6" key="1">
    <citation type="journal article" date="2008" name="Nat. Genet.">
        <title>The Pristionchus pacificus genome provides a unique perspective on nematode lifestyle and parasitism.</title>
        <authorList>
            <person name="Dieterich C."/>
            <person name="Clifton S.W."/>
            <person name="Schuster L.N."/>
            <person name="Chinwalla A."/>
            <person name="Delehaunty K."/>
            <person name="Dinkelacker I."/>
            <person name="Fulton L."/>
            <person name="Fulton R."/>
            <person name="Godfrey J."/>
            <person name="Minx P."/>
            <person name="Mitreva M."/>
            <person name="Roeseler W."/>
            <person name="Tian H."/>
            <person name="Witte H."/>
            <person name="Yang S.P."/>
            <person name="Wilson R.K."/>
            <person name="Sommer R.J."/>
        </authorList>
    </citation>
    <scope>NUCLEOTIDE SEQUENCE [LARGE SCALE GENOMIC DNA]</scope>
    <source>
        <strain evidence="6">PS312</strain>
    </source>
</reference>
<sequence>MIKLANLFQLFVLSLTRTPTIRIADQANTRLLYRDLMKGYTKFLSPLPAENSRFARENDYKSEQESLFALRCDQIVLINLYESSGIFSIIMAVVLNYTDERLSWQPEHYKNITRIYVRWDALWIPPLTPISCESFSRPQFDDMTHAEIASDGSVEMNLVWTLSCNCTIIRCFNYFSFLDGSDGRDRVVTLSTQGTAKSNDVWYTSNVSVGEERWISGSGEEEKAYFYTIAIRRSSTYYLIFTIIPTLLQSVVSVLGMLAAGRPTKEDISARIALGVGSLTSIIFILSSMTGSIPKRDIPVLALFVMIEMIIIVVGIVYLALNPARLFLMLIPKKGGRQLLSIDTRREIKSARVIILLFFHRHMHRLFLMFLLTASSCNLGLNIVQYYRSE</sequence>
<dbReference type="InterPro" id="IPR038050">
    <property type="entry name" value="Neuro_actylchol_rec"/>
</dbReference>
<dbReference type="InterPro" id="IPR006201">
    <property type="entry name" value="Neur_channel"/>
</dbReference>
<evidence type="ECO:0000313" key="6">
    <source>
        <dbReference type="Proteomes" id="UP000005239"/>
    </source>
</evidence>
<accession>A0A2A6C6R1</accession>
<keyword evidence="4" id="KW-0472">Membrane</keyword>
<dbReference type="GO" id="GO:0043005">
    <property type="term" value="C:neuron projection"/>
    <property type="evidence" value="ECO:0000318"/>
    <property type="project" value="GO_Central"/>
</dbReference>
<comment type="subcellular location">
    <subcellularLocation>
        <location evidence="1">Membrane</location>
        <topology evidence="1">Multi-pass membrane protein</topology>
    </subcellularLocation>
</comment>
<dbReference type="GO" id="GO:1902495">
    <property type="term" value="C:transmembrane transporter complex"/>
    <property type="evidence" value="ECO:0000318"/>
    <property type="project" value="GO_Central"/>
</dbReference>
<dbReference type="Pfam" id="PF02931">
    <property type="entry name" value="Neur_chan_LBD"/>
    <property type="match status" value="1"/>
</dbReference>
<dbReference type="GO" id="GO:0098794">
    <property type="term" value="C:postsynapse"/>
    <property type="evidence" value="ECO:0007669"/>
    <property type="project" value="GOC"/>
</dbReference>
<dbReference type="GO" id="GO:0045202">
    <property type="term" value="C:synapse"/>
    <property type="evidence" value="ECO:0000318"/>
    <property type="project" value="GO_Central"/>
</dbReference>
<keyword evidence="2" id="KW-0812">Transmembrane</keyword>